<keyword evidence="3" id="KW-1185">Reference proteome</keyword>
<gene>
    <name evidence="2" type="ORF">V5N11_014378</name>
</gene>
<dbReference type="EMBL" id="JBANAX010000557">
    <property type="protein sequence ID" value="KAL1203452.1"/>
    <property type="molecule type" value="Genomic_DNA"/>
</dbReference>
<reference evidence="2 3" key="1">
    <citation type="submission" date="2024-04" db="EMBL/GenBank/DDBJ databases">
        <title>Genome assembly C_amara_ONT_v2.</title>
        <authorList>
            <person name="Yant L."/>
            <person name="Moore C."/>
            <person name="Slenker M."/>
        </authorList>
    </citation>
    <scope>NUCLEOTIDE SEQUENCE [LARGE SCALE GENOMIC DNA]</scope>
    <source>
        <tissue evidence="2">Leaf</tissue>
    </source>
</reference>
<evidence type="ECO:0000313" key="2">
    <source>
        <dbReference type="EMBL" id="KAL1203452.1"/>
    </source>
</evidence>
<accession>A0ABD1A9F0</accession>
<dbReference type="AlphaFoldDB" id="A0ABD1A9F0"/>
<comment type="caution">
    <text evidence="2">The sequence shown here is derived from an EMBL/GenBank/DDBJ whole genome shotgun (WGS) entry which is preliminary data.</text>
</comment>
<evidence type="ECO:0000259" key="1">
    <source>
        <dbReference type="Pfam" id="PF07727"/>
    </source>
</evidence>
<name>A0ABD1A9F0_CARAN</name>
<dbReference type="InterPro" id="IPR013103">
    <property type="entry name" value="RVT_2"/>
</dbReference>
<proteinExistence type="predicted"/>
<organism evidence="2 3">
    <name type="scientific">Cardamine amara subsp. amara</name>
    <dbReference type="NCBI Taxonomy" id="228776"/>
    <lineage>
        <taxon>Eukaryota</taxon>
        <taxon>Viridiplantae</taxon>
        <taxon>Streptophyta</taxon>
        <taxon>Embryophyta</taxon>
        <taxon>Tracheophyta</taxon>
        <taxon>Spermatophyta</taxon>
        <taxon>Magnoliopsida</taxon>
        <taxon>eudicotyledons</taxon>
        <taxon>Gunneridae</taxon>
        <taxon>Pentapetalae</taxon>
        <taxon>rosids</taxon>
        <taxon>malvids</taxon>
        <taxon>Brassicales</taxon>
        <taxon>Brassicaceae</taxon>
        <taxon>Cardamineae</taxon>
        <taxon>Cardamine</taxon>
    </lineage>
</organism>
<dbReference type="Pfam" id="PF07727">
    <property type="entry name" value="RVT_2"/>
    <property type="match status" value="1"/>
</dbReference>
<feature type="domain" description="Reverse transcriptase Ty1/copia-type" evidence="1">
    <location>
        <begin position="47"/>
        <end position="97"/>
    </location>
</feature>
<dbReference type="Proteomes" id="UP001558713">
    <property type="component" value="Unassembled WGS sequence"/>
</dbReference>
<evidence type="ECO:0000313" key="3">
    <source>
        <dbReference type="Proteomes" id="UP001558713"/>
    </source>
</evidence>
<protein>
    <submittedName>
        <fullName evidence="2">Retrovirus-related Pol polyprotein from transposon RE2</fullName>
    </submittedName>
</protein>
<sequence length="128" mass="14876">MDQFPKEHQAFLSEIDKHKIPKSYEEACLYDVWVQAMLEEIDSMVKNETWDEIEKPSKKKLVGCRWVYTIKYASNGEIERYKARLVAKGVDQKIMSEDQEEDRPLHQTDGIHRSVFTAGSAPVICLVE</sequence>